<accession>A0A0P1AE19</accession>
<evidence type="ECO:0000313" key="2">
    <source>
        <dbReference type="Proteomes" id="UP000054928"/>
    </source>
</evidence>
<dbReference type="GeneID" id="36404353"/>
<name>A0A0P1AE19_PLAHL</name>
<dbReference type="Proteomes" id="UP000054928">
    <property type="component" value="Unassembled WGS sequence"/>
</dbReference>
<reference evidence="2" key="1">
    <citation type="submission" date="2014-09" db="EMBL/GenBank/DDBJ databases">
        <authorList>
            <person name="Sharma Rahul"/>
            <person name="Thines Marco"/>
        </authorList>
    </citation>
    <scope>NUCLEOTIDE SEQUENCE [LARGE SCALE GENOMIC DNA]</scope>
</reference>
<keyword evidence="2" id="KW-1185">Reference proteome</keyword>
<protein>
    <submittedName>
        <fullName evidence="1">Uncharacterized protein</fullName>
    </submittedName>
</protein>
<proteinExistence type="predicted"/>
<organism evidence="1 2">
    <name type="scientific">Plasmopara halstedii</name>
    <name type="common">Downy mildew of sunflower</name>
    <dbReference type="NCBI Taxonomy" id="4781"/>
    <lineage>
        <taxon>Eukaryota</taxon>
        <taxon>Sar</taxon>
        <taxon>Stramenopiles</taxon>
        <taxon>Oomycota</taxon>
        <taxon>Peronosporomycetes</taxon>
        <taxon>Peronosporales</taxon>
        <taxon>Peronosporaceae</taxon>
        <taxon>Plasmopara</taxon>
    </lineage>
</organism>
<dbReference type="EMBL" id="CCYD01000409">
    <property type="protein sequence ID" value="CEG39245.1"/>
    <property type="molecule type" value="Genomic_DNA"/>
</dbReference>
<dbReference type="RefSeq" id="XP_024575614.1">
    <property type="nucleotide sequence ID" value="XM_024724771.1"/>
</dbReference>
<evidence type="ECO:0000313" key="1">
    <source>
        <dbReference type="EMBL" id="CEG39245.1"/>
    </source>
</evidence>
<dbReference type="AlphaFoldDB" id="A0A0P1AE19"/>
<sequence>MDDIAAEFNAFKSMEVSFELKDVIADKKYGVRRQIITANMKRPDTVKTSVESTFIIENHHTKVKMASKPLQVMEVTESINDENTALIITLPGRLVEADKKID</sequence>